<dbReference type="Proteomes" id="UP001652660">
    <property type="component" value="Chromosome 3c"/>
</dbReference>
<evidence type="ECO:0000313" key="10">
    <source>
        <dbReference type="RefSeq" id="XP_071937992.1"/>
    </source>
</evidence>
<dbReference type="SUPFAM" id="SSF57850">
    <property type="entry name" value="RING/U-box"/>
    <property type="match status" value="1"/>
</dbReference>
<dbReference type="SMART" id="SM00185">
    <property type="entry name" value="ARM"/>
    <property type="match status" value="8"/>
</dbReference>
<feature type="coiled-coil region" evidence="7">
    <location>
        <begin position="124"/>
        <end position="151"/>
    </location>
</feature>
<proteinExistence type="predicted"/>
<dbReference type="Gene3D" id="3.30.40.10">
    <property type="entry name" value="Zinc/RING finger domain, C3HC4 (zinc finger)"/>
    <property type="match status" value="1"/>
</dbReference>
<dbReference type="SUPFAM" id="SSF48371">
    <property type="entry name" value="ARM repeat"/>
    <property type="match status" value="2"/>
</dbReference>
<sequence length="1010" mass="112228">MAELVPVGTILAVLSNQIIKTAVAAKEVLEKESFKILSKHLFSIQVVLEELQSKKLDDSPATRKALESIESDVKKANNLVEKYKNKGRFYLLIKCRNIVKEVQDITRHIGKSLAALSVANIEVLSGMSEQVNRLQNEMQRAELEASHSQKRVVDKLNQALKDQIQDQEFANDMLKEIARAVGVPVEPAEISKELESFKREKEEAANRKEMAEVFFLEQVIKLLSQADAARNYEEVRNQYFQRLRVIECHDPKEESIQPFKPFICCITGHVMLDPVSLCTGTACERTALEAWFNSGEKTDPETGEILEDCSYRSNLRLRQSIQEWRELNYCVKIRSCKEKLLAEADSSIKEALSCMQELIKESSINKDWISIGGLTEILVSIISPLHDDDVNIHQINALNDIVEGNERNKEIFIENEGLYNVIPYLALDSSVAKAAINLLHEVLHDSSGWNTAYCNDLSQQKNAITFLVELLKSPTREVAEKAEAILMKLCDEEENILKAAEVHWYKPLVDRVNEGPASSRMSIVRALLSLELDEDHIKLVGAGVISPLLEMLAESMEVKELSLSALVKLSGIHEIKKLIADAGGVRLILDLMFSSHLRTVIIAKCSEILKNLSSDGDGTKFLVNENGMQLQLEPVITNVLAYQQNLMISDIVRRPALHALLQICQSDAGLVKTAVSASGVSVILPLLDDSNQEIRETAINLLFLFSQHEPQGVVEYLLKPRRLEALVGFLENEDKSDVQMAAAGLLANLPKSEIRLTEKLIEIGGLKAIISILRSESIEAKENALSALFRFTDPTNIQFQHSVVDLGAYPLLVSFLRDASVTTKARAAALLGDLSMRSSELSVMPKIAGCWSILWTRGKICPVHGVVCSVTTTFCLLEANALPELVTLLQGNVHATAYEAIQTLSTLVREESPHRGANVLHENNAIRPLIEVLSWGQESLKAEALGLLEKIFMSKDMVDLYGSTAKVPLFGLTGRSMHEEGHLQRKAARVLLLIDRHSRSSTSLVAGISD</sequence>
<feature type="repeat" description="ARM" evidence="6">
    <location>
        <begin position="583"/>
        <end position="627"/>
    </location>
</feature>
<dbReference type="RefSeq" id="XP_071937992.1">
    <property type="nucleotide sequence ID" value="XM_072081891.1"/>
</dbReference>
<comment type="pathway">
    <text evidence="2">Protein modification; protein ubiquitination.</text>
</comment>
<dbReference type="InterPro" id="IPR059179">
    <property type="entry name" value="MLKL-like_MCAfunc"/>
</dbReference>
<dbReference type="InterPro" id="IPR036537">
    <property type="entry name" value="Adaptor_Cbl_N_dom_sf"/>
</dbReference>
<protein>
    <recommendedName>
        <fullName evidence="3">RING-type E3 ubiquitin transferase</fullName>
        <ecNumber evidence="3">2.3.2.27</ecNumber>
    </recommendedName>
</protein>
<evidence type="ECO:0000256" key="4">
    <source>
        <dbReference type="ARBA" id="ARBA00022679"/>
    </source>
</evidence>
<keyword evidence="9" id="KW-1185">Reference proteome</keyword>
<feature type="domain" description="U-box" evidence="8">
    <location>
        <begin position="257"/>
        <end position="331"/>
    </location>
</feature>
<dbReference type="CDD" id="cd21037">
    <property type="entry name" value="MLKL_NTD"/>
    <property type="match status" value="1"/>
</dbReference>
<dbReference type="Gene3D" id="1.20.930.20">
    <property type="entry name" value="Adaptor protein Cbl, N-terminal domain"/>
    <property type="match status" value="1"/>
</dbReference>
<dbReference type="InterPro" id="IPR011989">
    <property type="entry name" value="ARM-like"/>
</dbReference>
<dbReference type="GeneID" id="113734201"/>
<name>A0ABM4X1U3_COFAR</name>
<evidence type="ECO:0000256" key="1">
    <source>
        <dbReference type="ARBA" id="ARBA00000900"/>
    </source>
</evidence>
<dbReference type="PANTHER" id="PTHR45958:SF15">
    <property type="entry name" value="RING-TYPE E3 UBIQUITIN TRANSFERASE"/>
    <property type="match status" value="1"/>
</dbReference>
<evidence type="ECO:0000256" key="6">
    <source>
        <dbReference type="PROSITE-ProRule" id="PRU00259"/>
    </source>
</evidence>
<reference evidence="10" key="1">
    <citation type="submission" date="2025-08" db="UniProtKB">
        <authorList>
            <consortium name="RefSeq"/>
        </authorList>
    </citation>
    <scope>IDENTIFICATION</scope>
    <source>
        <tissue evidence="10">Leaves</tissue>
    </source>
</reference>
<evidence type="ECO:0000256" key="5">
    <source>
        <dbReference type="ARBA" id="ARBA00022737"/>
    </source>
</evidence>
<dbReference type="InterPro" id="IPR013083">
    <property type="entry name" value="Znf_RING/FYVE/PHD"/>
</dbReference>
<accession>A0ABM4X1U3</accession>
<dbReference type="PROSITE" id="PS51698">
    <property type="entry name" value="U_BOX"/>
    <property type="match status" value="1"/>
</dbReference>
<evidence type="ECO:0000256" key="2">
    <source>
        <dbReference type="ARBA" id="ARBA00004906"/>
    </source>
</evidence>
<dbReference type="Pfam" id="PF04564">
    <property type="entry name" value="U-box"/>
    <property type="match status" value="1"/>
</dbReference>
<organism evidence="9 10">
    <name type="scientific">Coffea arabica</name>
    <name type="common">Arabian coffee</name>
    <dbReference type="NCBI Taxonomy" id="13443"/>
    <lineage>
        <taxon>Eukaryota</taxon>
        <taxon>Viridiplantae</taxon>
        <taxon>Streptophyta</taxon>
        <taxon>Embryophyta</taxon>
        <taxon>Tracheophyta</taxon>
        <taxon>Spermatophyta</taxon>
        <taxon>Magnoliopsida</taxon>
        <taxon>eudicotyledons</taxon>
        <taxon>Gunneridae</taxon>
        <taxon>Pentapetalae</taxon>
        <taxon>asterids</taxon>
        <taxon>lamiids</taxon>
        <taxon>Gentianales</taxon>
        <taxon>Rubiaceae</taxon>
        <taxon>Ixoroideae</taxon>
        <taxon>Gardenieae complex</taxon>
        <taxon>Bertiereae - Coffeeae clade</taxon>
        <taxon>Coffeeae</taxon>
        <taxon>Coffea</taxon>
    </lineage>
</organism>
<evidence type="ECO:0000313" key="9">
    <source>
        <dbReference type="Proteomes" id="UP001652660"/>
    </source>
</evidence>
<evidence type="ECO:0000256" key="3">
    <source>
        <dbReference type="ARBA" id="ARBA00012483"/>
    </source>
</evidence>
<keyword evidence="7" id="KW-0175">Coiled coil</keyword>
<feature type="repeat" description="ARM" evidence="6">
    <location>
        <begin position="721"/>
        <end position="749"/>
    </location>
</feature>
<evidence type="ECO:0000259" key="8">
    <source>
        <dbReference type="PROSITE" id="PS51698"/>
    </source>
</evidence>
<dbReference type="InterPro" id="IPR000225">
    <property type="entry name" value="Armadillo"/>
</dbReference>
<dbReference type="PANTHER" id="PTHR45958">
    <property type="entry name" value="RING-TYPE E3 UBIQUITIN TRANSFERASE"/>
    <property type="match status" value="1"/>
</dbReference>
<keyword evidence="5" id="KW-0677">Repeat</keyword>
<keyword evidence="4" id="KW-0808">Transferase</keyword>
<dbReference type="Gene3D" id="1.25.10.10">
    <property type="entry name" value="Leucine-rich Repeat Variant"/>
    <property type="match status" value="3"/>
</dbReference>
<dbReference type="InterPro" id="IPR052608">
    <property type="entry name" value="U-box_domain_protein"/>
</dbReference>
<dbReference type="SMART" id="SM00504">
    <property type="entry name" value="Ubox"/>
    <property type="match status" value="1"/>
</dbReference>
<gene>
    <name evidence="10" type="primary">LOC113734201</name>
</gene>
<dbReference type="PROSITE" id="PS50176">
    <property type="entry name" value="ARM_REPEAT"/>
    <property type="match status" value="2"/>
</dbReference>
<evidence type="ECO:0000256" key="7">
    <source>
        <dbReference type="SAM" id="Coils"/>
    </source>
</evidence>
<comment type="catalytic activity">
    <reaction evidence="1">
        <text>S-ubiquitinyl-[E2 ubiquitin-conjugating enzyme]-L-cysteine + [acceptor protein]-L-lysine = [E2 ubiquitin-conjugating enzyme]-L-cysteine + N(6)-ubiquitinyl-[acceptor protein]-L-lysine.</text>
        <dbReference type="EC" id="2.3.2.27"/>
    </reaction>
</comment>
<dbReference type="InterPro" id="IPR016024">
    <property type="entry name" value="ARM-type_fold"/>
</dbReference>
<dbReference type="InterPro" id="IPR003613">
    <property type="entry name" value="Ubox_domain"/>
</dbReference>
<dbReference type="EC" id="2.3.2.27" evidence="3"/>